<sequence length="122" mass="13956">MIFGQSLYIILYQCEDIRESHKLFDILTLIFYQRSDTHECIKLYQVSCLLIFKFNCLALQSLSLIYKLYTEKLVNFTSSNAIIDSPFNSAQFVNIFSATDLLGSAVFGPPIFNLYISNSIGE</sequence>
<proteinExistence type="predicted"/>
<evidence type="ECO:0000313" key="2">
    <source>
        <dbReference type="Proteomes" id="UP000785679"/>
    </source>
</evidence>
<accession>A0A8J8NGP6</accession>
<reference evidence="1" key="1">
    <citation type="submission" date="2019-06" db="EMBL/GenBank/DDBJ databases">
        <authorList>
            <person name="Zheng W."/>
        </authorList>
    </citation>
    <scope>NUCLEOTIDE SEQUENCE</scope>
    <source>
        <strain evidence="1">QDHG01</strain>
    </source>
</reference>
<evidence type="ECO:0000313" key="1">
    <source>
        <dbReference type="EMBL" id="TNV74005.1"/>
    </source>
</evidence>
<gene>
    <name evidence="1" type="ORF">FGO68_gene7914</name>
</gene>
<dbReference type="AlphaFoldDB" id="A0A8J8NGP6"/>
<keyword evidence="2" id="KW-1185">Reference proteome</keyword>
<dbReference type="Proteomes" id="UP000785679">
    <property type="component" value="Unassembled WGS sequence"/>
</dbReference>
<comment type="caution">
    <text evidence="1">The sequence shown here is derived from an EMBL/GenBank/DDBJ whole genome shotgun (WGS) entry which is preliminary data.</text>
</comment>
<name>A0A8J8NGP6_HALGN</name>
<protein>
    <submittedName>
        <fullName evidence="1">Uncharacterized protein</fullName>
    </submittedName>
</protein>
<dbReference type="EMBL" id="RRYP01017672">
    <property type="protein sequence ID" value="TNV74005.1"/>
    <property type="molecule type" value="Genomic_DNA"/>
</dbReference>
<organism evidence="1 2">
    <name type="scientific">Halteria grandinella</name>
    <dbReference type="NCBI Taxonomy" id="5974"/>
    <lineage>
        <taxon>Eukaryota</taxon>
        <taxon>Sar</taxon>
        <taxon>Alveolata</taxon>
        <taxon>Ciliophora</taxon>
        <taxon>Intramacronucleata</taxon>
        <taxon>Spirotrichea</taxon>
        <taxon>Stichotrichia</taxon>
        <taxon>Sporadotrichida</taxon>
        <taxon>Halteriidae</taxon>
        <taxon>Halteria</taxon>
    </lineage>
</organism>